<gene>
    <name evidence="2" type="ORF">DF3PA_60038</name>
</gene>
<keyword evidence="3" id="KW-1185">Reference proteome</keyword>
<name>A0A564WHH2_9PROT</name>
<evidence type="ECO:0000256" key="1">
    <source>
        <dbReference type="SAM" id="MobiDB-lite"/>
    </source>
</evidence>
<accession>A0A564WHH2</accession>
<proteinExistence type="predicted"/>
<evidence type="ECO:0000313" key="3">
    <source>
        <dbReference type="Proteomes" id="UP000326641"/>
    </source>
</evidence>
<dbReference type="EMBL" id="UXAT02000051">
    <property type="protein sequence ID" value="VUX47559.1"/>
    <property type="molecule type" value="Genomic_DNA"/>
</dbReference>
<comment type="caution">
    <text evidence="2">The sequence shown here is derived from an EMBL/GenBank/DDBJ whole genome shotgun (WGS) entry which is preliminary data.</text>
</comment>
<reference evidence="2" key="1">
    <citation type="submission" date="2018-11" db="EMBL/GenBank/DDBJ databases">
        <authorList>
            <person name="Onetto C."/>
        </authorList>
    </citation>
    <scope>NUCLEOTIDE SEQUENCE [LARGE SCALE GENOMIC DNA]</scope>
</reference>
<evidence type="ECO:0000313" key="2">
    <source>
        <dbReference type="EMBL" id="VUX47559.1"/>
    </source>
</evidence>
<feature type="region of interest" description="Disordered" evidence="1">
    <location>
        <begin position="55"/>
        <end position="78"/>
    </location>
</feature>
<feature type="compositionally biased region" description="Basic and acidic residues" evidence="1">
    <location>
        <begin position="55"/>
        <end position="70"/>
    </location>
</feature>
<dbReference type="Proteomes" id="UP000326641">
    <property type="component" value="Unassembled WGS sequence"/>
</dbReference>
<organism evidence="2 3">
    <name type="scientific">Candidatus Defluviicoccus seviourii</name>
    <dbReference type="NCBI Taxonomy" id="2565273"/>
    <lineage>
        <taxon>Bacteria</taxon>
        <taxon>Pseudomonadati</taxon>
        <taxon>Pseudomonadota</taxon>
        <taxon>Alphaproteobacteria</taxon>
        <taxon>Rhodospirillales</taxon>
        <taxon>Rhodospirillaceae</taxon>
        <taxon>Defluviicoccus</taxon>
    </lineage>
</organism>
<sequence length="78" mass="8957">MPREACLAARRAVVLPIQVRVASSTRWVSRLRLFDQRANARYYDCYNYYNRSRRPIDADHGRAGGEEPLRRVAGHGPA</sequence>
<protein>
    <submittedName>
        <fullName evidence="2">Uncharacterized protein</fullName>
    </submittedName>
</protein>
<dbReference type="AlphaFoldDB" id="A0A564WHH2"/>